<proteinExistence type="predicted"/>
<evidence type="ECO:0008006" key="3">
    <source>
        <dbReference type="Google" id="ProtNLM"/>
    </source>
</evidence>
<evidence type="ECO:0000313" key="1">
    <source>
        <dbReference type="EMBL" id="MDY3558245.1"/>
    </source>
</evidence>
<gene>
    <name evidence="1" type="ORF">R5W23_004537</name>
</gene>
<sequence>MDRPLSLRQLRRALFAFGVFEDTGRGKGSHTMFYKYIDGHKVSFPVPTSHDTLPTAYARAARRKFKLTAEDGVTDQQFYDNT</sequence>
<protein>
    <recommendedName>
        <fullName evidence="3">Type II toxin-antitoxin system HicA family toxin</fullName>
    </recommendedName>
</protein>
<dbReference type="RefSeq" id="WP_261188200.1">
    <property type="nucleotide sequence ID" value="NZ_JAXBLV010000023.1"/>
</dbReference>
<dbReference type="InterPro" id="IPR038570">
    <property type="entry name" value="HicA_sf"/>
</dbReference>
<name>A0ABU5ESV8_9BACT</name>
<keyword evidence="2" id="KW-1185">Reference proteome</keyword>
<dbReference type="Proteomes" id="UP001272242">
    <property type="component" value="Unassembled WGS sequence"/>
</dbReference>
<organism evidence="1 2">
    <name type="scientific">Gemmata algarum</name>
    <dbReference type="NCBI Taxonomy" id="2975278"/>
    <lineage>
        <taxon>Bacteria</taxon>
        <taxon>Pseudomonadati</taxon>
        <taxon>Planctomycetota</taxon>
        <taxon>Planctomycetia</taxon>
        <taxon>Gemmatales</taxon>
        <taxon>Gemmataceae</taxon>
        <taxon>Gemmata</taxon>
    </lineage>
</organism>
<reference evidence="2" key="1">
    <citation type="journal article" date="2023" name="Mar. Drugs">
        <title>Gemmata algarum, a Novel Planctomycete Isolated from an Algal Mat, Displays Antimicrobial Activity.</title>
        <authorList>
            <person name="Kumar G."/>
            <person name="Kallscheuer N."/>
            <person name="Kashif M."/>
            <person name="Ahamad S."/>
            <person name="Jagadeeshwari U."/>
            <person name="Pannikurungottu S."/>
            <person name="Haufschild T."/>
            <person name="Kabuu M."/>
            <person name="Sasikala C."/>
            <person name="Jogler C."/>
            <person name="Ramana C."/>
        </authorList>
    </citation>
    <scope>NUCLEOTIDE SEQUENCE [LARGE SCALE GENOMIC DNA]</scope>
    <source>
        <strain evidence="2">JC673</strain>
    </source>
</reference>
<comment type="caution">
    <text evidence="1">The sequence shown here is derived from an EMBL/GenBank/DDBJ whole genome shotgun (WGS) entry which is preliminary data.</text>
</comment>
<accession>A0ABU5ESV8</accession>
<dbReference type="EMBL" id="JAXBLV010000023">
    <property type="protein sequence ID" value="MDY3558245.1"/>
    <property type="molecule type" value="Genomic_DNA"/>
</dbReference>
<evidence type="ECO:0000313" key="2">
    <source>
        <dbReference type="Proteomes" id="UP001272242"/>
    </source>
</evidence>
<dbReference type="Gene3D" id="3.30.920.30">
    <property type="entry name" value="Hypothetical protein"/>
    <property type="match status" value="1"/>
</dbReference>
<dbReference type="SUPFAM" id="SSF54786">
    <property type="entry name" value="YcfA/nrd intein domain"/>
    <property type="match status" value="1"/>
</dbReference>